<proteinExistence type="inferred from homology"/>
<feature type="binding site" evidence="11">
    <location>
        <begin position="73"/>
        <end position="76"/>
    </location>
    <ligand>
        <name>NADP(+)</name>
        <dbReference type="ChEBI" id="CHEBI:58349"/>
    </ligand>
</feature>
<comment type="catalytic activity">
    <reaction evidence="9">
        <text>L-proline + NADP(+) = (S)-1-pyrroline-5-carboxylate + NADPH + 2 H(+)</text>
        <dbReference type="Rhea" id="RHEA:14109"/>
        <dbReference type="ChEBI" id="CHEBI:15378"/>
        <dbReference type="ChEBI" id="CHEBI:17388"/>
        <dbReference type="ChEBI" id="CHEBI:57783"/>
        <dbReference type="ChEBI" id="CHEBI:58349"/>
        <dbReference type="ChEBI" id="CHEBI:60039"/>
        <dbReference type="EC" id="1.5.1.2"/>
    </reaction>
</comment>
<dbReference type="EC" id="1.5.1.2" evidence="9 10"/>
<dbReference type="GO" id="GO:0005737">
    <property type="term" value="C:cytoplasm"/>
    <property type="evidence" value="ECO:0007669"/>
    <property type="project" value="UniProtKB-SubCell"/>
</dbReference>
<gene>
    <name evidence="9" type="primary">proC</name>
    <name evidence="14" type="ORF">SAMN05192534_10191</name>
</gene>
<dbReference type="Pfam" id="PF14748">
    <property type="entry name" value="P5CR_dimer"/>
    <property type="match status" value="1"/>
</dbReference>
<dbReference type="Proteomes" id="UP000199163">
    <property type="component" value="Unassembled WGS sequence"/>
</dbReference>
<dbReference type="SUPFAM" id="SSF51735">
    <property type="entry name" value="NAD(P)-binding Rossmann-fold domains"/>
    <property type="match status" value="1"/>
</dbReference>
<dbReference type="SUPFAM" id="SSF48179">
    <property type="entry name" value="6-phosphogluconate dehydrogenase C-terminal domain-like"/>
    <property type="match status" value="1"/>
</dbReference>
<dbReference type="EMBL" id="FNDK01000001">
    <property type="protein sequence ID" value="SDG94292.1"/>
    <property type="molecule type" value="Genomic_DNA"/>
</dbReference>
<dbReference type="InterPro" id="IPR036291">
    <property type="entry name" value="NAD(P)-bd_dom_sf"/>
</dbReference>
<dbReference type="InterPro" id="IPR028939">
    <property type="entry name" value="P5C_Rdtase_cat_N"/>
</dbReference>
<comment type="pathway">
    <text evidence="9">Amino-acid biosynthesis; L-proline biosynthesis; L-proline from L-glutamate 5-semialdehyde: step 1/1.</text>
</comment>
<dbReference type="UniPathway" id="UPA00098">
    <property type="reaction ID" value="UER00361"/>
</dbReference>
<dbReference type="InterPro" id="IPR000304">
    <property type="entry name" value="Pyrroline-COOH_reductase"/>
</dbReference>
<dbReference type="GO" id="GO:0004735">
    <property type="term" value="F:pyrroline-5-carboxylate reductase activity"/>
    <property type="evidence" value="ECO:0007669"/>
    <property type="project" value="UniProtKB-UniRule"/>
</dbReference>
<comment type="catalytic activity">
    <reaction evidence="9">
        <text>L-proline + NAD(+) = (S)-1-pyrroline-5-carboxylate + NADH + 2 H(+)</text>
        <dbReference type="Rhea" id="RHEA:14105"/>
        <dbReference type="ChEBI" id="CHEBI:15378"/>
        <dbReference type="ChEBI" id="CHEBI:17388"/>
        <dbReference type="ChEBI" id="CHEBI:57540"/>
        <dbReference type="ChEBI" id="CHEBI:57945"/>
        <dbReference type="ChEBI" id="CHEBI:60039"/>
        <dbReference type="EC" id="1.5.1.2"/>
    </reaction>
</comment>
<dbReference type="OrthoDB" id="9805754at2"/>
<name>A0A1G7YCL8_9BACI</name>
<evidence type="ECO:0000313" key="15">
    <source>
        <dbReference type="Proteomes" id="UP000199163"/>
    </source>
</evidence>
<comment type="similarity">
    <text evidence="2 9">Belongs to the pyrroline-5-carboxylate reductase family.</text>
</comment>
<keyword evidence="4 9" id="KW-0028">Amino-acid biosynthesis</keyword>
<evidence type="ECO:0000259" key="12">
    <source>
        <dbReference type="Pfam" id="PF03807"/>
    </source>
</evidence>
<evidence type="ECO:0000256" key="9">
    <source>
        <dbReference type="HAMAP-Rule" id="MF_01925"/>
    </source>
</evidence>
<dbReference type="PANTHER" id="PTHR11645:SF49">
    <property type="entry name" value="PYRROLINE-5-CARBOXYLATE REDUCTASE 1"/>
    <property type="match status" value="1"/>
</dbReference>
<comment type="function">
    <text evidence="8 9">Catalyzes the reduction of 1-pyrroline-5-carboxylate (PCA) to L-proline.</text>
</comment>
<dbReference type="InterPro" id="IPR008927">
    <property type="entry name" value="6-PGluconate_DH-like_C_sf"/>
</dbReference>
<feature type="domain" description="Pyrroline-5-carboxylate reductase dimerisation" evidence="13">
    <location>
        <begin position="165"/>
        <end position="269"/>
    </location>
</feature>
<evidence type="ECO:0000256" key="4">
    <source>
        <dbReference type="ARBA" id="ARBA00022605"/>
    </source>
</evidence>
<keyword evidence="7 9" id="KW-0560">Oxidoreductase</keyword>
<evidence type="ECO:0000256" key="8">
    <source>
        <dbReference type="ARBA" id="ARBA00058118"/>
    </source>
</evidence>
<feature type="binding site" evidence="11">
    <location>
        <begin position="10"/>
        <end position="15"/>
    </location>
    <ligand>
        <name>NADP(+)</name>
        <dbReference type="ChEBI" id="CHEBI:58349"/>
    </ligand>
</feature>
<evidence type="ECO:0000256" key="6">
    <source>
        <dbReference type="ARBA" id="ARBA00022857"/>
    </source>
</evidence>
<feature type="binding site" evidence="11">
    <location>
        <position position="60"/>
    </location>
    <ligand>
        <name>NADPH</name>
        <dbReference type="ChEBI" id="CHEBI:57783"/>
    </ligand>
</feature>
<dbReference type="Pfam" id="PF03807">
    <property type="entry name" value="F420_oxidored"/>
    <property type="match status" value="1"/>
</dbReference>
<evidence type="ECO:0000259" key="13">
    <source>
        <dbReference type="Pfam" id="PF14748"/>
    </source>
</evidence>
<dbReference type="InterPro" id="IPR029036">
    <property type="entry name" value="P5CR_dimer"/>
</dbReference>
<keyword evidence="5 9" id="KW-0641">Proline biosynthesis</keyword>
<dbReference type="Gene3D" id="1.10.3730.10">
    <property type="entry name" value="ProC C-terminal domain-like"/>
    <property type="match status" value="1"/>
</dbReference>
<dbReference type="HAMAP" id="MF_01925">
    <property type="entry name" value="P5C_reductase"/>
    <property type="match status" value="1"/>
</dbReference>
<reference evidence="14 15" key="1">
    <citation type="submission" date="2016-10" db="EMBL/GenBank/DDBJ databases">
        <authorList>
            <person name="de Groot N.N."/>
        </authorList>
    </citation>
    <scope>NUCLEOTIDE SEQUENCE [LARGE SCALE GENOMIC DNA]</scope>
    <source>
        <strain evidence="14 15">DSM 21632</strain>
    </source>
</reference>
<dbReference type="STRING" id="568899.SAMN05192534_10191"/>
<dbReference type="RefSeq" id="WP_091270208.1">
    <property type="nucleotide sequence ID" value="NZ_FNDK01000001.1"/>
</dbReference>
<dbReference type="GO" id="GO:0055129">
    <property type="term" value="P:L-proline biosynthetic process"/>
    <property type="evidence" value="ECO:0007669"/>
    <property type="project" value="UniProtKB-UniRule"/>
</dbReference>
<dbReference type="PANTHER" id="PTHR11645">
    <property type="entry name" value="PYRROLINE-5-CARBOXYLATE REDUCTASE"/>
    <property type="match status" value="1"/>
</dbReference>
<protein>
    <recommendedName>
        <fullName evidence="9 10">Pyrroline-5-carboxylate reductase</fullName>
        <shortName evidence="9">P5C reductase</shortName>
        <shortName evidence="9">P5CR</shortName>
        <ecNumber evidence="9 10">1.5.1.2</ecNumber>
    </recommendedName>
    <alternativeName>
        <fullName evidence="9">PCA reductase</fullName>
    </alternativeName>
</protein>
<keyword evidence="3 9" id="KW-0963">Cytoplasm</keyword>
<dbReference type="AlphaFoldDB" id="A0A1G7YCL8"/>
<dbReference type="NCBIfam" id="TIGR00112">
    <property type="entry name" value="proC"/>
    <property type="match status" value="1"/>
</dbReference>
<evidence type="ECO:0000256" key="2">
    <source>
        <dbReference type="ARBA" id="ARBA00005525"/>
    </source>
</evidence>
<sequence length="278" mass="30154">MLENKTLAFIGAGSMAESIIGGLLSEQLVSPEQIVVTNKSQQQRLDELQKRYDVQTTSSNKAAVEKADIVILAFKPKHAAEGISTIKGSTTDKHLIISVLAGLSTGYIEQLFEKETPVIRAMPNTSSKVNASATALCKGYYTNAYHLDMSSVLFQAIGTVTTIEESKMDAVTGISGSGPAYFYYLVEAMQTAATEAGLPDKEAKELIVQTLHGAAKRLQQTEKTPHDLYQEVMSPGGTTEAAFTLFKHHRLQEHFQEGIQEAINRSKELGASTKSPLT</sequence>
<evidence type="ECO:0000256" key="1">
    <source>
        <dbReference type="ARBA" id="ARBA00004496"/>
    </source>
</evidence>
<evidence type="ECO:0000313" key="14">
    <source>
        <dbReference type="EMBL" id="SDG94292.1"/>
    </source>
</evidence>
<evidence type="ECO:0000256" key="3">
    <source>
        <dbReference type="ARBA" id="ARBA00022490"/>
    </source>
</evidence>
<dbReference type="FunFam" id="3.40.50.720:FF:000190">
    <property type="entry name" value="Pyrroline-5-carboxylate reductase"/>
    <property type="match status" value="1"/>
</dbReference>
<keyword evidence="15" id="KW-1185">Reference proteome</keyword>
<dbReference type="FunFam" id="1.10.3730.10:FF:000001">
    <property type="entry name" value="Pyrroline-5-carboxylate reductase"/>
    <property type="match status" value="1"/>
</dbReference>
<dbReference type="PIRSF" id="PIRSF000193">
    <property type="entry name" value="Pyrrol-5-carb_rd"/>
    <property type="match status" value="1"/>
</dbReference>
<evidence type="ECO:0000256" key="10">
    <source>
        <dbReference type="NCBIfam" id="TIGR00112"/>
    </source>
</evidence>
<dbReference type="Gene3D" id="3.40.50.720">
    <property type="entry name" value="NAD(P)-binding Rossmann-like Domain"/>
    <property type="match status" value="1"/>
</dbReference>
<feature type="domain" description="Pyrroline-5-carboxylate reductase catalytic N-terminal" evidence="12">
    <location>
        <begin position="7"/>
        <end position="102"/>
    </location>
</feature>
<evidence type="ECO:0000256" key="7">
    <source>
        <dbReference type="ARBA" id="ARBA00023002"/>
    </source>
</evidence>
<keyword evidence="6 9" id="KW-0521">NADP</keyword>
<evidence type="ECO:0000256" key="5">
    <source>
        <dbReference type="ARBA" id="ARBA00022650"/>
    </source>
</evidence>
<organism evidence="14 15">
    <name type="scientific">Alteribacillus persepolensis</name>
    <dbReference type="NCBI Taxonomy" id="568899"/>
    <lineage>
        <taxon>Bacteria</taxon>
        <taxon>Bacillati</taxon>
        <taxon>Bacillota</taxon>
        <taxon>Bacilli</taxon>
        <taxon>Bacillales</taxon>
        <taxon>Bacillaceae</taxon>
        <taxon>Alteribacillus</taxon>
    </lineage>
</organism>
<accession>A0A1G7YCL8</accession>
<comment type="subcellular location">
    <subcellularLocation>
        <location evidence="1 9">Cytoplasm</location>
    </subcellularLocation>
</comment>
<evidence type="ECO:0000256" key="11">
    <source>
        <dbReference type="PIRSR" id="PIRSR000193-1"/>
    </source>
</evidence>